<dbReference type="InterPro" id="IPR013059">
    <property type="entry name" value="Trp_tyr_transpt"/>
</dbReference>
<dbReference type="EMBL" id="LN879502">
    <property type="protein sequence ID" value="CUI16926.1"/>
    <property type="molecule type" value="Genomic_DNA"/>
</dbReference>
<dbReference type="GO" id="GO:0003333">
    <property type="term" value="P:amino acid transmembrane transport"/>
    <property type="evidence" value="ECO:0007669"/>
    <property type="project" value="InterPro"/>
</dbReference>
<keyword evidence="7 9" id="KW-1133">Transmembrane helix</keyword>
<name>A0A0U5JBX2_9BACT</name>
<dbReference type="GO" id="GO:0005886">
    <property type="term" value="C:plasma membrane"/>
    <property type="evidence" value="ECO:0007669"/>
    <property type="project" value="UniProtKB-SubCell"/>
</dbReference>
<feature type="transmembrane region" description="Helical" evidence="9">
    <location>
        <begin position="80"/>
        <end position="105"/>
    </location>
</feature>
<feature type="transmembrane region" description="Helical" evidence="9">
    <location>
        <begin position="150"/>
        <end position="168"/>
    </location>
</feature>
<keyword evidence="3" id="KW-1003">Cell membrane</keyword>
<evidence type="ECO:0000256" key="3">
    <source>
        <dbReference type="ARBA" id="ARBA00022475"/>
    </source>
</evidence>
<evidence type="ECO:0000256" key="8">
    <source>
        <dbReference type="ARBA" id="ARBA00023136"/>
    </source>
</evidence>
<feature type="transmembrane region" description="Helical" evidence="9">
    <location>
        <begin position="223"/>
        <end position="245"/>
    </location>
</feature>
<reference evidence="11" key="1">
    <citation type="submission" date="2015-09" db="EMBL/GenBank/DDBJ databases">
        <authorList>
            <person name="Bertelli C."/>
        </authorList>
    </citation>
    <scope>NUCLEOTIDE SEQUENCE [LARGE SCALE GENOMIC DNA]</scope>
    <source>
        <strain evidence="11">KNic</strain>
    </source>
</reference>
<dbReference type="InParanoid" id="A0A0U5JBX2"/>
<feature type="transmembrane region" description="Helical" evidence="9">
    <location>
        <begin position="322"/>
        <end position="340"/>
    </location>
</feature>
<keyword evidence="4" id="KW-0997">Cell inner membrane</keyword>
<feature type="transmembrane region" description="Helical" evidence="9">
    <location>
        <begin position="12"/>
        <end position="33"/>
    </location>
</feature>
<dbReference type="Proteomes" id="UP000069902">
    <property type="component" value="Chromosome cPNK"/>
</dbReference>
<feature type="transmembrane region" description="Helical" evidence="9">
    <location>
        <begin position="281"/>
        <end position="302"/>
    </location>
</feature>
<comment type="subcellular location">
    <subcellularLocation>
        <location evidence="1">Cell inner membrane</location>
        <topology evidence="1">Multi-pass membrane protein</topology>
    </subcellularLocation>
</comment>
<feature type="transmembrane region" description="Helical" evidence="9">
    <location>
        <begin position="346"/>
        <end position="366"/>
    </location>
</feature>
<dbReference type="Pfam" id="PF03222">
    <property type="entry name" value="Trp_Tyr_perm"/>
    <property type="match status" value="1"/>
</dbReference>
<dbReference type="GO" id="GO:0015173">
    <property type="term" value="F:aromatic amino acid transmembrane transporter activity"/>
    <property type="evidence" value="ECO:0007669"/>
    <property type="project" value="InterPro"/>
</dbReference>
<sequence length="407" mass="44417">MHAKQIKTGAVLLIAGTCIGSGMIALPMVLANLGLIPSILLMLFIWFIMYYTSLINVELNLQAGRGLTLGSLGRLYSGKMAELIGVGSLKLLSYSLLAVFIYGGSSVVQELIKSNSLMEYSFNRIATYYALISIGLLLLPLKAIDYINRLLFIGLLAIISILVAGLVLSVDWTDMPLFAPKWRDLTSWLGLLPVVFTSFGFQVIFHTVTNYCHRDSKILKQAFLWGSLIPAIVYIVWSCSVLSVIHHNNPAFYSQMAAGEVEVGELIQALSQIAEWPAVQLLVWCISILAVSTSVIGVGIGLCDSLKNMLAVKIPNENARNLLAAILTILPAYLVVLYVPNAFISVLGFAGMILAVIAILLPVYLFQKLNAKKFHYPELKATWLIALSTAVGILVVVSELFNIISAH</sequence>
<accession>A0A0U5JBX2</accession>
<evidence type="ECO:0000313" key="11">
    <source>
        <dbReference type="Proteomes" id="UP000069902"/>
    </source>
</evidence>
<evidence type="ECO:0000256" key="1">
    <source>
        <dbReference type="ARBA" id="ARBA00004429"/>
    </source>
</evidence>
<feature type="transmembrane region" description="Helical" evidence="9">
    <location>
        <begin position="188"/>
        <end position="211"/>
    </location>
</feature>
<dbReference type="PATRIC" id="fig|389348.3.peg.1465"/>
<feature type="transmembrane region" description="Helical" evidence="9">
    <location>
        <begin position="381"/>
        <end position="404"/>
    </location>
</feature>
<dbReference type="RefSeq" id="WP_079992843.1">
    <property type="nucleotide sequence ID" value="NZ_LN879502.1"/>
</dbReference>
<evidence type="ECO:0000256" key="7">
    <source>
        <dbReference type="ARBA" id="ARBA00022989"/>
    </source>
</evidence>
<evidence type="ECO:0000256" key="2">
    <source>
        <dbReference type="ARBA" id="ARBA00022448"/>
    </source>
</evidence>
<feature type="transmembrane region" description="Helical" evidence="9">
    <location>
        <begin position="39"/>
        <end position="59"/>
    </location>
</feature>
<dbReference type="KEGG" id="pnl:PNK_1309"/>
<dbReference type="PANTHER" id="PTHR46997">
    <property type="entry name" value="LOW AFFINITY TRYPTOPHAN PERMEASE-RELATED"/>
    <property type="match status" value="1"/>
</dbReference>
<keyword evidence="5 9" id="KW-0812">Transmembrane</keyword>
<dbReference type="InterPro" id="IPR018227">
    <property type="entry name" value="Amino_acid_transport_2"/>
</dbReference>
<dbReference type="AlphaFoldDB" id="A0A0U5JBX2"/>
<evidence type="ECO:0000313" key="10">
    <source>
        <dbReference type="EMBL" id="CUI16926.1"/>
    </source>
</evidence>
<dbReference type="PANTHER" id="PTHR46997:SF2">
    <property type="entry name" value="TYROSINE-SPECIFIC TRANSPORT SYSTEM"/>
    <property type="match status" value="1"/>
</dbReference>
<keyword evidence="8 9" id="KW-0472">Membrane</keyword>
<proteinExistence type="predicted"/>
<evidence type="ECO:0000256" key="6">
    <source>
        <dbReference type="ARBA" id="ARBA00022970"/>
    </source>
</evidence>
<keyword evidence="11" id="KW-1185">Reference proteome</keyword>
<keyword evidence="6" id="KW-0029">Amino-acid transport</keyword>
<feature type="transmembrane region" description="Helical" evidence="9">
    <location>
        <begin position="125"/>
        <end position="143"/>
    </location>
</feature>
<keyword evidence="2" id="KW-0813">Transport</keyword>
<dbReference type="PRINTS" id="PR00166">
    <property type="entry name" value="AROAAPRMEASE"/>
</dbReference>
<dbReference type="Gene3D" id="1.20.1740.10">
    <property type="entry name" value="Amino acid/polyamine transporter I"/>
    <property type="match status" value="1"/>
</dbReference>
<organism evidence="10 11">
    <name type="scientific">Candidatus Protochlamydia naegleriophila</name>
    <dbReference type="NCBI Taxonomy" id="389348"/>
    <lineage>
        <taxon>Bacteria</taxon>
        <taxon>Pseudomonadati</taxon>
        <taxon>Chlamydiota</taxon>
        <taxon>Chlamydiia</taxon>
        <taxon>Parachlamydiales</taxon>
        <taxon>Parachlamydiaceae</taxon>
        <taxon>Candidatus Protochlamydia</taxon>
    </lineage>
</organism>
<protein>
    <submittedName>
        <fullName evidence="10">Putative Tyrosine-specific transport protein</fullName>
    </submittedName>
</protein>
<evidence type="ECO:0000256" key="4">
    <source>
        <dbReference type="ARBA" id="ARBA00022519"/>
    </source>
</evidence>
<evidence type="ECO:0000256" key="9">
    <source>
        <dbReference type="SAM" id="Phobius"/>
    </source>
</evidence>
<gene>
    <name evidence="10" type="primary">tyrp5</name>
    <name evidence="10" type="ORF">PNK_1309</name>
</gene>
<dbReference type="STRING" id="389348.PNK_1309"/>
<evidence type="ECO:0000256" key="5">
    <source>
        <dbReference type="ARBA" id="ARBA00022692"/>
    </source>
</evidence>